<keyword evidence="3" id="KW-1185">Reference proteome</keyword>
<feature type="transmembrane region" description="Helical" evidence="1">
    <location>
        <begin position="24"/>
        <end position="43"/>
    </location>
</feature>
<dbReference type="Proteomes" id="UP001415857">
    <property type="component" value="Unassembled WGS sequence"/>
</dbReference>
<proteinExistence type="predicted"/>
<dbReference type="EMBL" id="JBBPBK010000015">
    <property type="protein sequence ID" value="KAK9269077.1"/>
    <property type="molecule type" value="Genomic_DNA"/>
</dbReference>
<gene>
    <name evidence="2" type="ORF">L1049_000845</name>
</gene>
<name>A0AAP0NBB6_LIQFO</name>
<keyword evidence="1" id="KW-0812">Transmembrane</keyword>
<keyword evidence="1" id="KW-0472">Membrane</keyword>
<dbReference type="AlphaFoldDB" id="A0AAP0NBB6"/>
<reference evidence="2 3" key="1">
    <citation type="journal article" date="2024" name="Plant J.">
        <title>Genome sequences and population genomics reveal climatic adaptation and genomic divergence between two closely related sweetgum species.</title>
        <authorList>
            <person name="Xu W.Q."/>
            <person name="Ren C.Q."/>
            <person name="Zhang X.Y."/>
            <person name="Comes H.P."/>
            <person name="Liu X.H."/>
            <person name="Li Y.G."/>
            <person name="Kettle C.J."/>
            <person name="Jalonen R."/>
            <person name="Gaisberger H."/>
            <person name="Ma Y.Z."/>
            <person name="Qiu Y.X."/>
        </authorList>
    </citation>
    <scope>NUCLEOTIDE SEQUENCE [LARGE SCALE GENOMIC DNA]</scope>
    <source>
        <strain evidence="2">Hangzhou</strain>
    </source>
</reference>
<organism evidence="2 3">
    <name type="scientific">Liquidambar formosana</name>
    <name type="common">Formosan gum</name>
    <dbReference type="NCBI Taxonomy" id="63359"/>
    <lineage>
        <taxon>Eukaryota</taxon>
        <taxon>Viridiplantae</taxon>
        <taxon>Streptophyta</taxon>
        <taxon>Embryophyta</taxon>
        <taxon>Tracheophyta</taxon>
        <taxon>Spermatophyta</taxon>
        <taxon>Magnoliopsida</taxon>
        <taxon>eudicotyledons</taxon>
        <taxon>Gunneridae</taxon>
        <taxon>Pentapetalae</taxon>
        <taxon>Saxifragales</taxon>
        <taxon>Altingiaceae</taxon>
        <taxon>Liquidambar</taxon>
    </lineage>
</organism>
<evidence type="ECO:0000256" key="1">
    <source>
        <dbReference type="SAM" id="Phobius"/>
    </source>
</evidence>
<accession>A0AAP0NBB6</accession>
<keyword evidence="1" id="KW-1133">Transmembrane helix</keyword>
<evidence type="ECO:0000313" key="2">
    <source>
        <dbReference type="EMBL" id="KAK9269077.1"/>
    </source>
</evidence>
<sequence length="118" mass="13416">MLHFLLLFIWEVSCLCYVALTLTGVFAGYIGSVSFLNTVLEVINKLRSINPRLTYGELFIECCKFLPFVIKLGSERLCFLPNYISSINLISIPLPHQSFLAYFHSGILCFSLGFCRHV</sequence>
<evidence type="ECO:0000313" key="3">
    <source>
        <dbReference type="Proteomes" id="UP001415857"/>
    </source>
</evidence>
<comment type="caution">
    <text evidence="2">The sequence shown here is derived from an EMBL/GenBank/DDBJ whole genome shotgun (WGS) entry which is preliminary data.</text>
</comment>
<protein>
    <submittedName>
        <fullName evidence="2">Uncharacterized protein</fullName>
    </submittedName>
</protein>